<gene>
    <name evidence="6" type="ORF">D8779_08565</name>
</gene>
<dbReference type="PANTHER" id="PTHR33337:SF40">
    <property type="entry name" value="CENP-V_GFA DOMAIN-CONTAINING PROTEIN-RELATED"/>
    <property type="match status" value="1"/>
</dbReference>
<keyword evidence="2" id="KW-0479">Metal-binding</keyword>
<dbReference type="AlphaFoldDB" id="A0A4T2A134"/>
<dbReference type="GO" id="GO:0016846">
    <property type="term" value="F:carbon-sulfur lyase activity"/>
    <property type="evidence" value="ECO:0007669"/>
    <property type="project" value="InterPro"/>
</dbReference>
<name>A0A4T2A134_9PSED</name>
<evidence type="ECO:0000313" key="6">
    <source>
        <dbReference type="EMBL" id="TIH10713.1"/>
    </source>
</evidence>
<comment type="caution">
    <text evidence="6">The sequence shown here is derived from an EMBL/GenBank/DDBJ whole genome shotgun (WGS) entry which is preliminary data.</text>
</comment>
<keyword evidence="7" id="KW-1185">Reference proteome</keyword>
<evidence type="ECO:0000313" key="7">
    <source>
        <dbReference type="Proteomes" id="UP000307541"/>
    </source>
</evidence>
<dbReference type="PROSITE" id="PS51891">
    <property type="entry name" value="CENP_V_GFA"/>
    <property type="match status" value="1"/>
</dbReference>
<evidence type="ECO:0000259" key="5">
    <source>
        <dbReference type="PROSITE" id="PS51891"/>
    </source>
</evidence>
<sequence>MTHSKTNCLCGAVKITAEEVNPKFTVCHCQSCRTWGGAPFFAVKCGTKVQIEGSDKVKTYESSAWASRGFCIECGTHLFFKFKESGEYNMPAGMFPNLNDLEMDMQYFSDMRPSYYCFSNKTKEMTTAEIMAHFAEKM</sequence>
<dbReference type="Proteomes" id="UP000307541">
    <property type="component" value="Unassembled WGS sequence"/>
</dbReference>
<protein>
    <submittedName>
        <fullName evidence="6">GFA family protein</fullName>
    </submittedName>
</protein>
<dbReference type="GO" id="GO:0046872">
    <property type="term" value="F:metal ion binding"/>
    <property type="evidence" value="ECO:0007669"/>
    <property type="project" value="UniProtKB-KW"/>
</dbReference>
<evidence type="ECO:0000256" key="4">
    <source>
        <dbReference type="ARBA" id="ARBA00023239"/>
    </source>
</evidence>
<feature type="domain" description="CENP-V/GFA" evidence="5">
    <location>
        <begin position="3"/>
        <end position="117"/>
    </location>
</feature>
<dbReference type="OrthoDB" id="4188830at2"/>
<dbReference type="Pfam" id="PF04828">
    <property type="entry name" value="GFA"/>
    <property type="match status" value="1"/>
</dbReference>
<evidence type="ECO:0000256" key="2">
    <source>
        <dbReference type="ARBA" id="ARBA00022723"/>
    </source>
</evidence>
<dbReference type="PANTHER" id="PTHR33337">
    <property type="entry name" value="GFA DOMAIN-CONTAINING PROTEIN"/>
    <property type="match status" value="1"/>
</dbReference>
<organism evidence="6 7">
    <name type="scientific">Pseudomonas leptonychotis</name>
    <dbReference type="NCBI Taxonomy" id="2448482"/>
    <lineage>
        <taxon>Bacteria</taxon>
        <taxon>Pseudomonadati</taxon>
        <taxon>Pseudomonadota</taxon>
        <taxon>Gammaproteobacteria</taxon>
        <taxon>Pseudomonadales</taxon>
        <taxon>Pseudomonadaceae</taxon>
        <taxon>Pseudomonas</taxon>
    </lineage>
</organism>
<evidence type="ECO:0000256" key="1">
    <source>
        <dbReference type="ARBA" id="ARBA00005495"/>
    </source>
</evidence>
<evidence type="ECO:0000256" key="3">
    <source>
        <dbReference type="ARBA" id="ARBA00022833"/>
    </source>
</evidence>
<proteinExistence type="inferred from homology"/>
<reference evidence="6 7" key="1">
    <citation type="submission" date="2018-10" db="EMBL/GenBank/DDBJ databases">
        <title>Pseudomonas leptonychotis sp. nov., isolated from Weddell seals in Antarctica.</title>
        <authorList>
            <person name="Novakova D."/>
            <person name="Svec P."/>
            <person name="Kralova S."/>
            <person name="Kristofova L."/>
            <person name="Zeman M."/>
            <person name="Pantucek R."/>
            <person name="Maslanova I."/>
            <person name="Sedlacek I."/>
        </authorList>
    </citation>
    <scope>NUCLEOTIDE SEQUENCE [LARGE SCALE GENOMIC DNA]</scope>
    <source>
        <strain evidence="6 7">CCM 8849</strain>
    </source>
</reference>
<dbReference type="Gene3D" id="3.90.1590.10">
    <property type="entry name" value="glutathione-dependent formaldehyde- activating enzyme (gfa)"/>
    <property type="match status" value="1"/>
</dbReference>
<dbReference type="InterPro" id="IPR011057">
    <property type="entry name" value="Mss4-like_sf"/>
</dbReference>
<keyword evidence="3" id="KW-0862">Zinc</keyword>
<accession>A0A4T2A134</accession>
<keyword evidence="4" id="KW-0456">Lyase</keyword>
<dbReference type="InterPro" id="IPR006913">
    <property type="entry name" value="CENP-V/GFA"/>
</dbReference>
<dbReference type="RefSeq" id="WP_136663989.1">
    <property type="nucleotide sequence ID" value="NZ_RFLV01000001.1"/>
</dbReference>
<dbReference type="EMBL" id="RFLV01000001">
    <property type="protein sequence ID" value="TIH10713.1"/>
    <property type="molecule type" value="Genomic_DNA"/>
</dbReference>
<comment type="similarity">
    <text evidence="1">Belongs to the Gfa family.</text>
</comment>
<dbReference type="SUPFAM" id="SSF51316">
    <property type="entry name" value="Mss4-like"/>
    <property type="match status" value="1"/>
</dbReference>